<proteinExistence type="predicted"/>
<feature type="chain" id="PRO_5046415354" evidence="2">
    <location>
        <begin position="22"/>
        <end position="938"/>
    </location>
</feature>
<gene>
    <name evidence="3" type="ORF">SCF082_LOCUS28744</name>
</gene>
<feature type="transmembrane region" description="Helical" evidence="1">
    <location>
        <begin position="659"/>
        <end position="679"/>
    </location>
</feature>
<evidence type="ECO:0000313" key="4">
    <source>
        <dbReference type="Proteomes" id="UP001642464"/>
    </source>
</evidence>
<dbReference type="Proteomes" id="UP001642464">
    <property type="component" value="Unassembled WGS sequence"/>
</dbReference>
<dbReference type="EMBL" id="CAXAMM010022781">
    <property type="protein sequence ID" value="CAK9052563.1"/>
    <property type="molecule type" value="Genomic_DNA"/>
</dbReference>
<name>A0ABP0MN84_9DINO</name>
<feature type="transmembrane region" description="Helical" evidence="1">
    <location>
        <begin position="92"/>
        <end position="114"/>
    </location>
</feature>
<feature type="transmembrane region" description="Helical" evidence="1">
    <location>
        <begin position="322"/>
        <end position="342"/>
    </location>
</feature>
<feature type="transmembrane region" description="Helical" evidence="1">
    <location>
        <begin position="292"/>
        <end position="310"/>
    </location>
</feature>
<keyword evidence="1" id="KW-0812">Transmembrane</keyword>
<feature type="transmembrane region" description="Helical" evidence="1">
    <location>
        <begin position="459"/>
        <end position="489"/>
    </location>
</feature>
<feature type="signal peptide" evidence="2">
    <location>
        <begin position="1"/>
        <end position="21"/>
    </location>
</feature>
<keyword evidence="4" id="KW-1185">Reference proteome</keyword>
<evidence type="ECO:0000313" key="3">
    <source>
        <dbReference type="EMBL" id="CAK9052563.1"/>
    </source>
</evidence>
<feature type="transmembrane region" description="Helical" evidence="1">
    <location>
        <begin position="607"/>
        <end position="625"/>
    </location>
</feature>
<feature type="transmembrane region" description="Helical" evidence="1">
    <location>
        <begin position="126"/>
        <end position="146"/>
    </location>
</feature>
<feature type="transmembrane region" description="Helical" evidence="1">
    <location>
        <begin position="699"/>
        <end position="720"/>
    </location>
</feature>
<keyword evidence="1" id="KW-0472">Membrane</keyword>
<feature type="transmembrane region" description="Helical" evidence="1">
    <location>
        <begin position="576"/>
        <end position="595"/>
    </location>
</feature>
<feature type="transmembrane region" description="Helical" evidence="1">
    <location>
        <begin position="251"/>
        <end position="272"/>
    </location>
</feature>
<organism evidence="3 4">
    <name type="scientific">Durusdinium trenchii</name>
    <dbReference type="NCBI Taxonomy" id="1381693"/>
    <lineage>
        <taxon>Eukaryota</taxon>
        <taxon>Sar</taxon>
        <taxon>Alveolata</taxon>
        <taxon>Dinophyceae</taxon>
        <taxon>Suessiales</taxon>
        <taxon>Symbiodiniaceae</taxon>
        <taxon>Durusdinium</taxon>
    </lineage>
</organism>
<feature type="transmembrane region" description="Helical" evidence="1">
    <location>
        <begin position="779"/>
        <end position="799"/>
    </location>
</feature>
<reference evidence="3 4" key="1">
    <citation type="submission" date="2024-02" db="EMBL/GenBank/DDBJ databases">
        <authorList>
            <person name="Chen Y."/>
            <person name="Shah S."/>
            <person name="Dougan E. K."/>
            <person name="Thang M."/>
            <person name="Chan C."/>
        </authorList>
    </citation>
    <scope>NUCLEOTIDE SEQUENCE [LARGE SCALE GENOMIC DNA]</scope>
</reference>
<accession>A0ABP0MN84</accession>
<feature type="transmembrane region" description="Helical" evidence="1">
    <location>
        <begin position="732"/>
        <end position="759"/>
    </location>
</feature>
<sequence>MARSVVGRTALILVALLLARCAPSFLAPARRSGHVGAISASWAGDLRKERLSASESLLQVQEAAADARGGSRLARHAETTAGTKTGRPILEAAATLTLISAACAATSCLYPTAVEALGFRSKIRELVFAFFSACSILWFLAPSHLATRVSAPLRPRGLSCAARGQKRLAAVLLAAGDLTKYAVTAAQGYFAARLAVEALPVQAKRLLPFIPFNASVMTSDRALKLMGPWFGPLGSLGGWMMELMSVLVRHHAFQLLLVLSALPVSRFAFLALEGSPRVAEQRRSLADRFRELLQWVLSSGSLVFGIIGAWNLGSRSLQWPPLVFAVLVGCQTFQNVLARAFMAIHRIQLRGKQVKGFVGGQLVNGTLQDFQGLEVEILTEDGTLLLPAMTALRFVKRGTGTMRSGLVTVPMAGVQAALDAGKKALEPNTKKQKIKKLLVIPLALILAFAIKSRPPVGRFAYAFAASMYLSAFVIPPPLVLVLAVIIFSFGGPCGSLSSKAIALGVIVSSVKQLLQKPPAKPPVSCAGLDLEKETATLLWQGKADAAEVEAKMQEAASDDKAGASLKKHQKKLRVKGAVFSLLSLILLTGVVLWRPFVFSVEEAVGKVAIRLVIFGMCAGLSLRLLQYAIIPQAARFAFPSALGALCAGPGKTAHWLLAVNSRMAAAAAASAFLLPQVGLLQKILYHTQMAQQIEWLDAWVFQISTAYLGCVLSVQVAKFLRRQLPWRPPQLVAPVVALSKAITVGTCGAALARCILLAVGSPGPSSAGPFGATPGATSITVGVLLAVLALPCFLARNWLHRLACVFSSSSSFWIRFPADSTRVVPARLLRFRGPRAVLRPFGAPEEVEVPAAELKGASRGELRPLRVTLSGAKQQLSGPLRASLKQQVGLLQRPPLQPQVHVAEDSVQVSAFLDRSAPLSQVREIKSALLLAAAEAAS</sequence>
<feature type="transmembrane region" description="Helical" evidence="1">
    <location>
        <begin position="437"/>
        <end position="453"/>
    </location>
</feature>
<protein>
    <submittedName>
        <fullName evidence="3">Uncharacterized protein</fullName>
    </submittedName>
</protein>
<keyword evidence="2" id="KW-0732">Signal</keyword>
<keyword evidence="1" id="KW-1133">Transmembrane helix</keyword>
<comment type="caution">
    <text evidence="3">The sequence shown here is derived from an EMBL/GenBank/DDBJ whole genome shotgun (WGS) entry which is preliminary data.</text>
</comment>
<evidence type="ECO:0000256" key="2">
    <source>
        <dbReference type="SAM" id="SignalP"/>
    </source>
</evidence>
<evidence type="ECO:0000256" key="1">
    <source>
        <dbReference type="SAM" id="Phobius"/>
    </source>
</evidence>